<evidence type="ECO:0000256" key="4">
    <source>
        <dbReference type="ARBA" id="ARBA00022692"/>
    </source>
</evidence>
<dbReference type="RefSeq" id="WP_132417246.1">
    <property type="nucleotide sequence ID" value="NZ_SKFG01000004.1"/>
</dbReference>
<evidence type="ECO:0000256" key="7">
    <source>
        <dbReference type="RuleBase" id="RU363032"/>
    </source>
</evidence>
<feature type="transmembrane region" description="Helical" evidence="7">
    <location>
        <begin position="12"/>
        <end position="34"/>
    </location>
</feature>
<keyword evidence="5 7" id="KW-1133">Transmembrane helix</keyword>
<dbReference type="Proteomes" id="UP000295418">
    <property type="component" value="Unassembled WGS sequence"/>
</dbReference>
<evidence type="ECO:0000313" key="9">
    <source>
        <dbReference type="EMBL" id="TCZ78796.1"/>
    </source>
</evidence>
<gene>
    <name evidence="9" type="ORF">E0485_06890</name>
</gene>
<evidence type="ECO:0000256" key="1">
    <source>
        <dbReference type="ARBA" id="ARBA00004651"/>
    </source>
</evidence>
<dbReference type="PROSITE" id="PS50928">
    <property type="entry name" value="ABC_TM1"/>
    <property type="match status" value="1"/>
</dbReference>
<evidence type="ECO:0000256" key="6">
    <source>
        <dbReference type="ARBA" id="ARBA00023136"/>
    </source>
</evidence>
<feature type="transmembrane region" description="Helical" evidence="7">
    <location>
        <begin position="181"/>
        <end position="203"/>
    </location>
</feature>
<dbReference type="SUPFAM" id="SSF161098">
    <property type="entry name" value="MetI-like"/>
    <property type="match status" value="1"/>
</dbReference>
<feature type="transmembrane region" description="Helical" evidence="7">
    <location>
        <begin position="243"/>
        <end position="262"/>
    </location>
</feature>
<comment type="subcellular location">
    <subcellularLocation>
        <location evidence="1 7">Cell membrane</location>
        <topology evidence="1 7">Multi-pass membrane protein</topology>
    </subcellularLocation>
</comment>
<dbReference type="PANTHER" id="PTHR43744">
    <property type="entry name" value="ABC TRANSPORTER PERMEASE PROTEIN MG189-RELATED-RELATED"/>
    <property type="match status" value="1"/>
</dbReference>
<dbReference type="Pfam" id="PF00528">
    <property type="entry name" value="BPD_transp_1"/>
    <property type="match status" value="1"/>
</dbReference>
<keyword evidence="2 7" id="KW-0813">Transport</keyword>
<dbReference type="OrthoDB" id="9771544at2"/>
<evidence type="ECO:0000259" key="8">
    <source>
        <dbReference type="PROSITE" id="PS50928"/>
    </source>
</evidence>
<sequence>MKTNKMFAAIHYFALVLVALIFIGPLIFLISAVFKTNEQMFRFPIEWIPNPVKWTNFQELFDLMPMWAFIRNSLVITVLSTIGTLFSCTLVAFAFARTKARSRNFWFIVLLATLMIPSQVTQIPVFIIFRELNWIDTPLPLIIPTFLGNAFYIFLIRQFFMTIPNELDEATVIDGGSKWTILIRIMIPLSIPALITVSIFTFVGSWTDFYSPLIYLSSLEQMTLSVGITFLQGQHATNVNVPLLATASLISILPIAFIYTFSQKYFVEGVVLSGIKG</sequence>
<dbReference type="Gene3D" id="1.10.3720.10">
    <property type="entry name" value="MetI-like"/>
    <property type="match status" value="1"/>
</dbReference>
<keyword evidence="6 7" id="KW-0472">Membrane</keyword>
<dbReference type="EMBL" id="SKFG01000004">
    <property type="protein sequence ID" value="TCZ78796.1"/>
    <property type="molecule type" value="Genomic_DNA"/>
</dbReference>
<dbReference type="InterPro" id="IPR000515">
    <property type="entry name" value="MetI-like"/>
</dbReference>
<dbReference type="InterPro" id="IPR035906">
    <property type="entry name" value="MetI-like_sf"/>
</dbReference>
<evidence type="ECO:0000256" key="2">
    <source>
        <dbReference type="ARBA" id="ARBA00022448"/>
    </source>
</evidence>
<keyword evidence="4 7" id="KW-0812">Transmembrane</keyword>
<dbReference type="CDD" id="cd06261">
    <property type="entry name" value="TM_PBP2"/>
    <property type="match status" value="1"/>
</dbReference>
<evidence type="ECO:0000313" key="10">
    <source>
        <dbReference type="Proteomes" id="UP000295418"/>
    </source>
</evidence>
<feature type="transmembrane region" description="Helical" evidence="7">
    <location>
        <begin position="105"/>
        <end position="129"/>
    </location>
</feature>
<dbReference type="GO" id="GO:0055085">
    <property type="term" value="P:transmembrane transport"/>
    <property type="evidence" value="ECO:0007669"/>
    <property type="project" value="InterPro"/>
</dbReference>
<organism evidence="9 10">
    <name type="scientific">Paenibacillus albiflavus</name>
    <dbReference type="NCBI Taxonomy" id="2545760"/>
    <lineage>
        <taxon>Bacteria</taxon>
        <taxon>Bacillati</taxon>
        <taxon>Bacillota</taxon>
        <taxon>Bacilli</taxon>
        <taxon>Bacillales</taxon>
        <taxon>Paenibacillaceae</taxon>
        <taxon>Paenibacillus</taxon>
    </lineage>
</organism>
<keyword evidence="10" id="KW-1185">Reference proteome</keyword>
<feature type="transmembrane region" description="Helical" evidence="7">
    <location>
        <begin position="141"/>
        <end position="160"/>
    </location>
</feature>
<dbReference type="PANTHER" id="PTHR43744:SF12">
    <property type="entry name" value="ABC TRANSPORTER PERMEASE PROTEIN MG189-RELATED"/>
    <property type="match status" value="1"/>
</dbReference>
<feature type="domain" description="ABC transmembrane type-1" evidence="8">
    <location>
        <begin position="70"/>
        <end position="262"/>
    </location>
</feature>
<protein>
    <submittedName>
        <fullName evidence="9">Carbohydrate ABC transporter permease</fullName>
    </submittedName>
</protein>
<reference evidence="9 10" key="1">
    <citation type="submission" date="2019-03" db="EMBL/GenBank/DDBJ databases">
        <authorList>
            <person name="Kim M.K.M."/>
        </authorList>
    </citation>
    <scope>NUCLEOTIDE SEQUENCE [LARGE SCALE GENOMIC DNA]</scope>
    <source>
        <strain evidence="9 10">18JY21-1</strain>
    </source>
</reference>
<keyword evidence="3" id="KW-1003">Cell membrane</keyword>
<dbReference type="AlphaFoldDB" id="A0A4R4EFF4"/>
<evidence type="ECO:0000256" key="3">
    <source>
        <dbReference type="ARBA" id="ARBA00022475"/>
    </source>
</evidence>
<accession>A0A4R4EFF4</accession>
<comment type="caution">
    <text evidence="9">The sequence shown here is derived from an EMBL/GenBank/DDBJ whole genome shotgun (WGS) entry which is preliminary data.</text>
</comment>
<name>A0A4R4EFF4_9BACL</name>
<comment type="similarity">
    <text evidence="7">Belongs to the binding-protein-dependent transport system permease family.</text>
</comment>
<feature type="transmembrane region" description="Helical" evidence="7">
    <location>
        <begin position="69"/>
        <end position="93"/>
    </location>
</feature>
<evidence type="ECO:0000256" key="5">
    <source>
        <dbReference type="ARBA" id="ARBA00022989"/>
    </source>
</evidence>
<proteinExistence type="inferred from homology"/>
<dbReference type="GO" id="GO:0005886">
    <property type="term" value="C:plasma membrane"/>
    <property type="evidence" value="ECO:0007669"/>
    <property type="project" value="UniProtKB-SubCell"/>
</dbReference>